<dbReference type="RefSeq" id="WP_011587085.1">
    <property type="nucleotide sequence ID" value="NC_008255.1"/>
</dbReference>
<feature type="chain" id="PRO_5027000829" evidence="1">
    <location>
        <begin position="19"/>
        <end position="101"/>
    </location>
</feature>
<feature type="signal peptide" evidence="1">
    <location>
        <begin position="1"/>
        <end position="18"/>
    </location>
</feature>
<evidence type="ECO:0000313" key="2">
    <source>
        <dbReference type="EMBL" id="ABG60980.1"/>
    </source>
</evidence>
<accession>A0A6N4SWQ0</accession>
<evidence type="ECO:0000256" key="1">
    <source>
        <dbReference type="SAM" id="SignalP"/>
    </source>
</evidence>
<keyword evidence="1" id="KW-0732">Signal</keyword>
<dbReference type="Proteomes" id="UP000001822">
    <property type="component" value="Chromosome"/>
</dbReference>
<organism evidence="2 3">
    <name type="scientific">Cytophaga hutchinsonii (strain ATCC 33406 / DSM 1761 / CIP 103989 / NBRC 15051 / NCIMB 9469 / D465)</name>
    <dbReference type="NCBI Taxonomy" id="269798"/>
    <lineage>
        <taxon>Bacteria</taxon>
        <taxon>Pseudomonadati</taxon>
        <taxon>Bacteroidota</taxon>
        <taxon>Cytophagia</taxon>
        <taxon>Cytophagales</taxon>
        <taxon>Cytophagaceae</taxon>
        <taxon>Cytophaga</taxon>
    </lineage>
</organism>
<proteinExistence type="predicted"/>
<keyword evidence="3" id="KW-1185">Reference proteome</keyword>
<dbReference type="KEGG" id="chu:CHU_3747"/>
<reference evidence="2 3" key="1">
    <citation type="journal article" date="2007" name="Appl. Environ. Microbiol.">
        <title>Genome sequence of the cellulolytic gliding bacterium Cytophaga hutchinsonii.</title>
        <authorList>
            <person name="Xie G."/>
            <person name="Bruce D.C."/>
            <person name="Challacombe J.F."/>
            <person name="Chertkov O."/>
            <person name="Detter J.C."/>
            <person name="Gilna P."/>
            <person name="Han C.S."/>
            <person name="Lucas S."/>
            <person name="Misra M."/>
            <person name="Myers G.L."/>
            <person name="Richardson P."/>
            <person name="Tapia R."/>
            <person name="Thayer N."/>
            <person name="Thompson L.S."/>
            <person name="Brettin T.S."/>
            <person name="Henrissat B."/>
            <person name="Wilson D.B."/>
            <person name="McBride M.J."/>
        </authorList>
    </citation>
    <scope>NUCLEOTIDE SEQUENCE [LARGE SCALE GENOMIC DNA]</scope>
    <source>
        <strain evidence="3">ATCC 33406 / DSM 1761 / CIP 103989 / NBRC 15051 / NCIMB 9469 / D465</strain>
    </source>
</reference>
<gene>
    <name evidence="2" type="ordered locus">CHU_3747</name>
</gene>
<sequence length="101" mass="11979">MKKFVFLTLLFFPLLSNAQDTTHTSRGYNIEHHGLYLRVDTILHITQAVSFLRGAHSFSIKSAGKYMYRNIELRYREPITIWDTHAEVLVERKSYTFSYIY</sequence>
<evidence type="ECO:0000313" key="3">
    <source>
        <dbReference type="Proteomes" id="UP000001822"/>
    </source>
</evidence>
<name>A0A6N4SWQ0_CYTH3</name>
<protein>
    <submittedName>
        <fullName evidence="2">Uncharacterized protein</fullName>
    </submittedName>
</protein>
<dbReference type="EMBL" id="CP000383">
    <property type="protein sequence ID" value="ABG60980.1"/>
    <property type="molecule type" value="Genomic_DNA"/>
</dbReference>
<dbReference type="AlphaFoldDB" id="A0A6N4SWQ0"/>